<feature type="transmembrane region" description="Helical" evidence="6">
    <location>
        <begin position="81"/>
        <end position="99"/>
    </location>
</feature>
<evidence type="ECO:0000256" key="6">
    <source>
        <dbReference type="SAM" id="Phobius"/>
    </source>
</evidence>
<evidence type="ECO:0000313" key="8">
    <source>
        <dbReference type="Proteomes" id="UP000290975"/>
    </source>
</evidence>
<dbReference type="PANTHER" id="PTHR21716:SF16">
    <property type="entry name" value="BLL1467 PROTEIN"/>
    <property type="match status" value="1"/>
</dbReference>
<dbReference type="PANTHER" id="PTHR21716">
    <property type="entry name" value="TRANSMEMBRANE PROTEIN"/>
    <property type="match status" value="1"/>
</dbReference>
<keyword evidence="3 6" id="KW-0812">Transmembrane</keyword>
<protein>
    <recommendedName>
        <fullName evidence="9">Permease</fullName>
    </recommendedName>
</protein>
<accession>A0A401J3S1</accession>
<proteinExistence type="inferred from homology"/>
<feature type="transmembrane region" description="Helical" evidence="6">
    <location>
        <begin position="196"/>
        <end position="219"/>
    </location>
</feature>
<dbReference type="Proteomes" id="UP000290975">
    <property type="component" value="Unassembled WGS sequence"/>
</dbReference>
<evidence type="ECO:0008006" key="9">
    <source>
        <dbReference type="Google" id="ProtNLM"/>
    </source>
</evidence>
<keyword evidence="5 6" id="KW-0472">Membrane</keyword>
<dbReference type="Pfam" id="PF01594">
    <property type="entry name" value="AI-2E_transport"/>
    <property type="match status" value="1"/>
</dbReference>
<organism evidence="7 8">
    <name type="scientific">Sphingobium xenophagum</name>
    <dbReference type="NCBI Taxonomy" id="121428"/>
    <lineage>
        <taxon>Bacteria</taxon>
        <taxon>Pseudomonadati</taxon>
        <taxon>Pseudomonadota</taxon>
        <taxon>Alphaproteobacteria</taxon>
        <taxon>Sphingomonadales</taxon>
        <taxon>Sphingomonadaceae</taxon>
        <taxon>Sphingobium</taxon>
    </lineage>
</organism>
<dbReference type="EMBL" id="BBQY01000014">
    <property type="protein sequence ID" value="GBH31243.1"/>
    <property type="molecule type" value="Genomic_DNA"/>
</dbReference>
<evidence type="ECO:0000256" key="4">
    <source>
        <dbReference type="ARBA" id="ARBA00022989"/>
    </source>
</evidence>
<dbReference type="InterPro" id="IPR002549">
    <property type="entry name" value="AI-2E-like"/>
</dbReference>
<comment type="similarity">
    <text evidence="2">Belongs to the autoinducer-2 exporter (AI-2E) (TC 2.A.86) family.</text>
</comment>
<evidence type="ECO:0000256" key="2">
    <source>
        <dbReference type="ARBA" id="ARBA00009773"/>
    </source>
</evidence>
<keyword evidence="4 6" id="KW-1133">Transmembrane helix</keyword>
<feature type="transmembrane region" description="Helical" evidence="6">
    <location>
        <begin position="111"/>
        <end position="133"/>
    </location>
</feature>
<sequence>MVKRLFFRDQPAIGDALQIDARWRRAHIWRVFRPENQSTVKPPEQLEINRRRDRLLASIALTTGIGLILALPFALRAGAEFFLPLTAALVIAIALVPLLEWMERRRLPSGLAALLAVIGFLIVANTALVLIIVPATDWFRILPQRLPQIQANLAPLIDFYSNLQRFVDETVQMLATGPVAAAQTATVDTPRSLLQFAATSAPAAIIQMVFALLIIYFFLAGWTRLRRRTINSRDSFDGALAVARVIQNVVDATSAYVITIAVINLCLGLAVALALWLIGMPSPLMWGGIVALLNFIPYFGPMLAAVLLALGGLMVFDDVWVAMMPAALQVGFHLVEANVITPTVLGRRLTMNPLLILVSLTFWGWVWGTPGALLGVPLLIIIQTVVSAAGTPDIAGFLFEQGTLTVAPRKESDENAKTAETDG</sequence>
<keyword evidence="8" id="KW-1185">Reference proteome</keyword>
<dbReference type="GO" id="GO:0016020">
    <property type="term" value="C:membrane"/>
    <property type="evidence" value="ECO:0007669"/>
    <property type="project" value="UniProtKB-SubCell"/>
</dbReference>
<feature type="transmembrane region" description="Helical" evidence="6">
    <location>
        <begin position="55"/>
        <end position="75"/>
    </location>
</feature>
<evidence type="ECO:0000256" key="5">
    <source>
        <dbReference type="ARBA" id="ARBA00023136"/>
    </source>
</evidence>
<evidence type="ECO:0000256" key="1">
    <source>
        <dbReference type="ARBA" id="ARBA00004141"/>
    </source>
</evidence>
<feature type="transmembrane region" description="Helical" evidence="6">
    <location>
        <begin position="254"/>
        <end position="278"/>
    </location>
</feature>
<comment type="caution">
    <text evidence="7">The sequence shown here is derived from an EMBL/GenBank/DDBJ whole genome shotgun (WGS) entry which is preliminary data.</text>
</comment>
<feature type="transmembrane region" description="Helical" evidence="6">
    <location>
        <begin position="298"/>
        <end position="316"/>
    </location>
</feature>
<dbReference type="AlphaFoldDB" id="A0A401J3S1"/>
<evidence type="ECO:0000256" key="3">
    <source>
        <dbReference type="ARBA" id="ARBA00022692"/>
    </source>
</evidence>
<gene>
    <name evidence="7" type="ORF">MBESOW_P2504</name>
</gene>
<evidence type="ECO:0000313" key="7">
    <source>
        <dbReference type="EMBL" id="GBH31243.1"/>
    </source>
</evidence>
<dbReference type="STRING" id="1192759.GCA_000277525_01525"/>
<dbReference type="GO" id="GO:0055085">
    <property type="term" value="P:transmembrane transport"/>
    <property type="evidence" value="ECO:0007669"/>
    <property type="project" value="TreeGrafter"/>
</dbReference>
<name>A0A401J3S1_SPHXE</name>
<comment type="subcellular location">
    <subcellularLocation>
        <location evidence="1">Membrane</location>
        <topology evidence="1">Multi-pass membrane protein</topology>
    </subcellularLocation>
</comment>
<feature type="transmembrane region" description="Helical" evidence="6">
    <location>
        <begin position="349"/>
        <end position="368"/>
    </location>
</feature>
<reference evidence="7 8" key="1">
    <citation type="submission" date="2014-12" db="EMBL/GenBank/DDBJ databases">
        <title>Whole genome sequencing of Sphingobium xenophagum OW59.</title>
        <authorList>
            <person name="Ohta Y."/>
            <person name="Nishi S."/>
            <person name="Hatada Y."/>
        </authorList>
    </citation>
    <scope>NUCLEOTIDE SEQUENCE [LARGE SCALE GENOMIC DNA]</scope>
    <source>
        <strain evidence="7 8">OW59</strain>
    </source>
</reference>